<keyword evidence="3" id="KW-1185">Reference proteome</keyword>
<dbReference type="EMBL" id="CP071793">
    <property type="protein sequence ID" value="QTD48864.1"/>
    <property type="molecule type" value="Genomic_DNA"/>
</dbReference>
<dbReference type="GO" id="GO:0008234">
    <property type="term" value="F:cysteine-type peptidase activity"/>
    <property type="evidence" value="ECO:0007669"/>
    <property type="project" value="InterPro"/>
</dbReference>
<protein>
    <recommendedName>
        <fullName evidence="1">Gingipain domain-containing protein</fullName>
    </recommendedName>
</protein>
<gene>
    <name evidence="2" type="ORF">J3U87_25050</name>
</gene>
<reference evidence="2" key="1">
    <citation type="submission" date="2021-03" db="EMBL/GenBank/DDBJ databases">
        <title>Acanthopleuribacteraceae sp. M133.</title>
        <authorList>
            <person name="Wang G."/>
        </authorList>
    </citation>
    <scope>NUCLEOTIDE SEQUENCE</scope>
    <source>
        <strain evidence="2">M133</strain>
    </source>
</reference>
<evidence type="ECO:0000313" key="3">
    <source>
        <dbReference type="Proteomes" id="UP000663929"/>
    </source>
</evidence>
<feature type="domain" description="Gingipain" evidence="1">
    <location>
        <begin position="366"/>
        <end position="475"/>
    </location>
</feature>
<accession>A0A8A4TI41</accession>
<dbReference type="Proteomes" id="UP000663929">
    <property type="component" value="Chromosome"/>
</dbReference>
<dbReference type="GO" id="GO:0006508">
    <property type="term" value="P:proteolysis"/>
    <property type="evidence" value="ECO:0007669"/>
    <property type="project" value="InterPro"/>
</dbReference>
<dbReference type="AlphaFoldDB" id="A0A8A4TI41"/>
<sequence>MSGMRITRQSPFALPLGIQFETGRYAGDRISGADLVATLSPTRIAKTNKRPAGRGSTTLGLNPKCDYRKLGETGWAALFPPGEEGKALREALAPLLAWRREQAGSRFHTFDLAPSQAFPGRLETKNEFLRRQQVPLHGVVNPDLMPYYLMAVGRASHFSFRELHALDLQYGVGLLDLPDPDAYRRYAETVVEIERSQWQGPRDLAFFAPAHEKDITQSSAYRFVEPLSQRLKDTLGQNEKSTRAIHCHLGNAATHERLLHLMGGPDKPAFLFSATHGLSFGRTHACQRDYQGALVCSDWAGPGNQVFLRHVVAAPSLEDRCDLRGMIGFHVACYSAGTPQFDYFSKYQGRDRIELASQSFTAQLPRRMLGHPNGTALAVIGHVDGAWASSWELPNQKPHIDIYESLVHLLLEGYPVGAAMELMNQRYASLAAELNGMIERFDWDDDLDEKEILEMWMFQNDARTYLLMGDPAVRLPGS</sequence>
<name>A0A8A4TI41_SULCO</name>
<dbReference type="KEGG" id="scor:J3U87_25050"/>
<proteinExistence type="predicted"/>
<organism evidence="2 3">
    <name type="scientific">Sulfidibacter corallicola</name>
    <dbReference type="NCBI Taxonomy" id="2818388"/>
    <lineage>
        <taxon>Bacteria</taxon>
        <taxon>Pseudomonadati</taxon>
        <taxon>Acidobacteriota</taxon>
        <taxon>Holophagae</taxon>
        <taxon>Acanthopleuribacterales</taxon>
        <taxon>Acanthopleuribacteraceae</taxon>
        <taxon>Sulfidibacter</taxon>
    </lineage>
</organism>
<dbReference type="RefSeq" id="WP_237378514.1">
    <property type="nucleotide sequence ID" value="NZ_CP071793.1"/>
</dbReference>
<dbReference type="Pfam" id="PF01364">
    <property type="entry name" value="Peptidase_C25"/>
    <property type="match status" value="1"/>
</dbReference>
<dbReference type="InterPro" id="IPR001769">
    <property type="entry name" value="Gingipain"/>
</dbReference>
<evidence type="ECO:0000313" key="2">
    <source>
        <dbReference type="EMBL" id="QTD48864.1"/>
    </source>
</evidence>
<evidence type="ECO:0000259" key="1">
    <source>
        <dbReference type="Pfam" id="PF01364"/>
    </source>
</evidence>